<dbReference type="RefSeq" id="WP_185732739.1">
    <property type="nucleotide sequence ID" value="NZ_BHYK01000019.1"/>
</dbReference>
<evidence type="ECO:0000259" key="2">
    <source>
        <dbReference type="Pfam" id="PF01433"/>
    </source>
</evidence>
<dbReference type="InterPro" id="IPR034015">
    <property type="entry name" value="M1_LTA4H"/>
</dbReference>
<dbReference type="CDD" id="cd09604">
    <property type="entry name" value="M1_APN_like"/>
    <property type="match status" value="1"/>
</dbReference>
<name>A0A401UPP6_9CLOT</name>
<accession>A0A401UPP6</accession>
<keyword evidence="4" id="KW-1185">Reference proteome</keyword>
<dbReference type="EMBL" id="BHYK01000019">
    <property type="protein sequence ID" value="GCD11496.1"/>
    <property type="molecule type" value="Genomic_DNA"/>
</dbReference>
<dbReference type="Pfam" id="PF01433">
    <property type="entry name" value="Peptidase_M1"/>
    <property type="match status" value="1"/>
</dbReference>
<keyword evidence="1" id="KW-0732">Signal</keyword>
<dbReference type="InterPro" id="IPR042097">
    <property type="entry name" value="Aminopeptidase_N-like_N_sf"/>
</dbReference>
<dbReference type="PANTHER" id="PTHR45726">
    <property type="entry name" value="LEUKOTRIENE A-4 HYDROLASE"/>
    <property type="match status" value="1"/>
</dbReference>
<reference evidence="3 4" key="1">
    <citation type="submission" date="2018-11" db="EMBL/GenBank/DDBJ databases">
        <title>Genome sequencing and assembly of Clostridium tagluense strain A121.</title>
        <authorList>
            <person name="Murakami T."/>
            <person name="Segawa T."/>
            <person name="Shcherbakova V.A."/>
            <person name="Mori H."/>
            <person name="Yoshimura Y."/>
        </authorList>
    </citation>
    <scope>NUCLEOTIDE SEQUENCE [LARGE SCALE GENOMIC DNA]</scope>
    <source>
        <strain evidence="3 4">A121</strain>
    </source>
</reference>
<evidence type="ECO:0000313" key="3">
    <source>
        <dbReference type="EMBL" id="GCD11496.1"/>
    </source>
</evidence>
<organism evidence="3 4">
    <name type="scientific">Clostridium tagluense</name>
    <dbReference type="NCBI Taxonomy" id="360422"/>
    <lineage>
        <taxon>Bacteria</taxon>
        <taxon>Bacillati</taxon>
        <taxon>Bacillota</taxon>
        <taxon>Clostridia</taxon>
        <taxon>Eubacteriales</taxon>
        <taxon>Clostridiaceae</taxon>
        <taxon>Clostridium</taxon>
    </lineage>
</organism>
<dbReference type="AlphaFoldDB" id="A0A401UPP6"/>
<dbReference type="InterPro" id="IPR027268">
    <property type="entry name" value="Peptidase_M4/M1_CTD_sf"/>
</dbReference>
<comment type="caution">
    <text evidence="3">The sequence shown here is derived from an EMBL/GenBank/DDBJ whole genome shotgun (WGS) entry which is preliminary data.</text>
</comment>
<sequence length="711" mass="80970">MFRKKNYKQFISGSLALAMLLSFKSSFAFAKSPKVPKVATPAVASIKNTLTQYDINTKFDDASKTFTSTETVNFTNTYNESLNSLAFHLYADSYGSVTTIPALGVKKEKLEKEEIGDITITKVTIANKEMGFTQDNQILKIKPAVDIKPNQNINIQINFTLKLPMTQNRLGYYNDVYSVTNWYPIISIYDTKTDKWDENPFYPIAESNYSDIANYNVSITVPDNMILASTGTTKPSKKDEKTTKTYDISAENVRDFAFIMSPNFKIITKKCDDITVNSFYIEDGVKETAKRAEELLDLSIDALKFFGDNFGKYPYKEFDIVETYIQAFAMEYPQLIQMGKYYPNYNGGVSFAEESTVHEVGHQWWYVTVGNNEFKDTFLDESLTAFSTAYYFEKKYGKYSSAGVAVSLRSKADIFKGCSTPINVPVDQIKNNEFGRLFYGMGGLVFENLRQKVGEEKFLKIIKAYYAKNTFKNANLDELLSVIDEIGGKQAKDQVLSDINYKDFNPKHLALSSSELDELKKENDKLLRNQIKQRFVYLKKENKNNFASFFIQALDNDNVYLVKPSNCIMSQETKKTFDNTINILKTNLENESALTITVKEDKDLTDQELKENNLIFIGNTTENTALKSVTDRLPIDFSKDYIKFNDVTIKNKGISGMLVADTSKNKNNTVLIFLGLDNINNFTMLNGGDFYNNQFILYFGDKMLKGDYDTN</sequence>
<feature type="signal peptide" evidence="1">
    <location>
        <begin position="1"/>
        <end position="30"/>
    </location>
</feature>
<dbReference type="InterPro" id="IPR014782">
    <property type="entry name" value="Peptidase_M1_dom"/>
</dbReference>
<dbReference type="Proteomes" id="UP000287872">
    <property type="component" value="Unassembled WGS sequence"/>
</dbReference>
<dbReference type="GO" id="GO:0008237">
    <property type="term" value="F:metallopeptidase activity"/>
    <property type="evidence" value="ECO:0007669"/>
    <property type="project" value="InterPro"/>
</dbReference>
<protein>
    <recommendedName>
        <fullName evidence="2">Peptidase M1 membrane alanine aminopeptidase domain-containing protein</fullName>
    </recommendedName>
</protein>
<dbReference type="SUPFAM" id="SSF55486">
    <property type="entry name" value="Metalloproteases ('zincins'), catalytic domain"/>
    <property type="match status" value="1"/>
</dbReference>
<gene>
    <name evidence="3" type="ORF">Ctaglu_31190</name>
</gene>
<dbReference type="Gene3D" id="1.10.390.10">
    <property type="entry name" value="Neutral Protease Domain 2"/>
    <property type="match status" value="1"/>
</dbReference>
<dbReference type="PANTHER" id="PTHR45726:SF3">
    <property type="entry name" value="LEUKOTRIENE A-4 HYDROLASE"/>
    <property type="match status" value="1"/>
</dbReference>
<dbReference type="Gene3D" id="2.60.40.1730">
    <property type="entry name" value="tricorn interacting facor f3 domain"/>
    <property type="match status" value="1"/>
</dbReference>
<feature type="chain" id="PRO_5019131276" description="Peptidase M1 membrane alanine aminopeptidase domain-containing protein" evidence="1">
    <location>
        <begin position="31"/>
        <end position="711"/>
    </location>
</feature>
<feature type="domain" description="Peptidase M1 membrane alanine aminopeptidase" evidence="2">
    <location>
        <begin position="296"/>
        <end position="489"/>
    </location>
</feature>
<proteinExistence type="predicted"/>
<evidence type="ECO:0000313" key="4">
    <source>
        <dbReference type="Proteomes" id="UP000287872"/>
    </source>
</evidence>
<dbReference type="GO" id="GO:0008270">
    <property type="term" value="F:zinc ion binding"/>
    <property type="evidence" value="ECO:0007669"/>
    <property type="project" value="InterPro"/>
</dbReference>
<evidence type="ECO:0000256" key="1">
    <source>
        <dbReference type="SAM" id="SignalP"/>
    </source>
</evidence>